<sequence length="112" mass="13408">MKFQPLFLQIHLKPQYTLLLLRLHKARPEMAERLQSLIELSKETNRRLEESLRILGTREESRERSLRMERYLQQNFRRLEELGALIIRDPAFRARMLLPPLPPDSDQNNSNS</sequence>
<dbReference type="Proteomes" id="UP000008068">
    <property type="component" value="Unassembled WGS sequence"/>
</dbReference>
<evidence type="ECO:0000313" key="2">
    <source>
        <dbReference type="Proteomes" id="UP000008068"/>
    </source>
</evidence>
<dbReference type="AlphaFoldDB" id="G0PN62"/>
<organism evidence="2">
    <name type="scientific">Caenorhabditis brenneri</name>
    <name type="common">Nematode worm</name>
    <dbReference type="NCBI Taxonomy" id="135651"/>
    <lineage>
        <taxon>Eukaryota</taxon>
        <taxon>Metazoa</taxon>
        <taxon>Ecdysozoa</taxon>
        <taxon>Nematoda</taxon>
        <taxon>Chromadorea</taxon>
        <taxon>Rhabditida</taxon>
        <taxon>Rhabditina</taxon>
        <taxon>Rhabditomorpha</taxon>
        <taxon>Rhabditoidea</taxon>
        <taxon>Rhabditidae</taxon>
        <taxon>Peloderinae</taxon>
        <taxon>Caenorhabditis</taxon>
    </lineage>
</organism>
<reference evidence="2" key="1">
    <citation type="submission" date="2011-07" db="EMBL/GenBank/DDBJ databases">
        <authorList>
            <consortium name="Caenorhabditis brenneri Sequencing and Analysis Consortium"/>
            <person name="Wilson R.K."/>
        </authorList>
    </citation>
    <scope>NUCLEOTIDE SEQUENCE [LARGE SCALE GENOMIC DNA]</scope>
    <source>
        <strain evidence="2">PB2801</strain>
    </source>
</reference>
<accession>G0PN62</accession>
<dbReference type="EMBL" id="GL381715">
    <property type="protein sequence ID" value="EGT40012.1"/>
    <property type="molecule type" value="Genomic_DNA"/>
</dbReference>
<protein>
    <submittedName>
        <fullName evidence="1">Uncharacterized protein</fullName>
    </submittedName>
</protein>
<name>G0PN62_CAEBE</name>
<proteinExistence type="predicted"/>
<gene>
    <name evidence="1" type="ORF">CAEBREN_00063</name>
</gene>
<evidence type="ECO:0000313" key="1">
    <source>
        <dbReference type="EMBL" id="EGT40012.1"/>
    </source>
</evidence>
<keyword evidence="2" id="KW-1185">Reference proteome</keyword>
<dbReference type="HOGENOM" id="CLU_2148043_0_0_1"/>
<dbReference type="InParanoid" id="G0PN62"/>